<keyword evidence="3" id="KW-1185">Reference proteome</keyword>
<proteinExistence type="predicted"/>
<gene>
    <name evidence="2" type="ORF">UH38_06420</name>
</gene>
<sequence>MRLLRGLRVLHSLGIWFWLALPLLGLSFWVSSGLMSDRILSRPYGTVAQLEADTQLEVNLAVTILVIKAEIYKKQGFTKVEVKTTKSALTKLEFQFPVTEFNQVESTIAQELGLSLADIRKLVRYQVVY</sequence>
<dbReference type="EMBL" id="JYON01000005">
    <property type="protein sequence ID" value="KJH72407.1"/>
    <property type="molecule type" value="Genomic_DNA"/>
</dbReference>
<dbReference type="AlphaFoldDB" id="A0A0D8ZVJ0"/>
<reference evidence="2 3" key="1">
    <citation type="submission" date="2015-02" db="EMBL/GenBank/DDBJ databases">
        <title>Draft genome of a novel marine cyanobacterium (Chroococcales) isolated from South Atlantic Ocean.</title>
        <authorList>
            <person name="Rigonato J."/>
            <person name="Alvarenga D.O."/>
            <person name="Branco L.H."/>
            <person name="Varani A.M."/>
            <person name="Brandini F.P."/>
            <person name="Fiore M.F."/>
        </authorList>
    </citation>
    <scope>NUCLEOTIDE SEQUENCE [LARGE SCALE GENOMIC DNA]</scope>
    <source>
        <strain evidence="2 3">CENA595</strain>
    </source>
</reference>
<dbReference type="STRING" id="1618023.UH38_06420"/>
<dbReference type="Proteomes" id="UP000032452">
    <property type="component" value="Unassembled WGS sequence"/>
</dbReference>
<accession>A0A0D8ZVJ0</accession>
<protein>
    <submittedName>
        <fullName evidence="2">Uncharacterized protein</fullName>
    </submittedName>
</protein>
<keyword evidence="1" id="KW-0812">Transmembrane</keyword>
<dbReference type="RefSeq" id="WP_045053826.1">
    <property type="nucleotide sequence ID" value="NZ_CAWMDP010000032.1"/>
</dbReference>
<comment type="caution">
    <text evidence="2">The sequence shown here is derived from an EMBL/GenBank/DDBJ whole genome shotgun (WGS) entry which is preliminary data.</text>
</comment>
<organism evidence="2 3">
    <name type="scientific">Aliterella atlantica CENA595</name>
    <dbReference type="NCBI Taxonomy" id="1618023"/>
    <lineage>
        <taxon>Bacteria</taxon>
        <taxon>Bacillati</taxon>
        <taxon>Cyanobacteriota</taxon>
        <taxon>Cyanophyceae</taxon>
        <taxon>Chroococcidiopsidales</taxon>
        <taxon>Aliterellaceae</taxon>
        <taxon>Aliterella</taxon>
    </lineage>
</organism>
<keyword evidence="1" id="KW-0472">Membrane</keyword>
<keyword evidence="1" id="KW-1133">Transmembrane helix</keyword>
<evidence type="ECO:0000256" key="1">
    <source>
        <dbReference type="SAM" id="Phobius"/>
    </source>
</evidence>
<dbReference type="OrthoDB" id="513799at2"/>
<name>A0A0D8ZVJ0_9CYAN</name>
<evidence type="ECO:0000313" key="3">
    <source>
        <dbReference type="Proteomes" id="UP000032452"/>
    </source>
</evidence>
<evidence type="ECO:0000313" key="2">
    <source>
        <dbReference type="EMBL" id="KJH72407.1"/>
    </source>
</evidence>
<feature type="transmembrane region" description="Helical" evidence="1">
    <location>
        <begin position="15"/>
        <end position="35"/>
    </location>
</feature>